<sequence length="106" mass="11603">VCLFVCFAVVSPEYNRIITFKEPAKGKALQGHVIRSVRVTNEGSCRVQCFMEPNCVSINVGPVQEGKNICELNNATDDSPSQSALKNVAQNIHYAVEVRCMSLTVS</sequence>
<proteinExistence type="predicted"/>
<reference evidence="2 3" key="1">
    <citation type="submission" date="2022-05" db="EMBL/GenBank/DDBJ databases">
        <authorList>
            <consortium name="Genoscope - CEA"/>
            <person name="William W."/>
        </authorList>
    </citation>
    <scope>NUCLEOTIDE SEQUENCE [LARGE SCALE GENOMIC DNA]</scope>
</reference>
<feature type="non-terminal residue" evidence="2">
    <location>
        <position position="1"/>
    </location>
</feature>
<dbReference type="Proteomes" id="UP001159427">
    <property type="component" value="Unassembled WGS sequence"/>
</dbReference>
<comment type="caution">
    <text evidence="2">The sequence shown here is derived from an EMBL/GenBank/DDBJ whole genome shotgun (WGS) entry which is preliminary data.</text>
</comment>
<evidence type="ECO:0000259" key="1">
    <source>
        <dbReference type="Pfam" id="PF00024"/>
    </source>
</evidence>
<gene>
    <name evidence="2" type="ORF">PEVE_00020391</name>
</gene>
<feature type="domain" description="Apple" evidence="1">
    <location>
        <begin position="25"/>
        <end position="95"/>
    </location>
</feature>
<organism evidence="2 3">
    <name type="scientific">Porites evermanni</name>
    <dbReference type="NCBI Taxonomy" id="104178"/>
    <lineage>
        <taxon>Eukaryota</taxon>
        <taxon>Metazoa</taxon>
        <taxon>Cnidaria</taxon>
        <taxon>Anthozoa</taxon>
        <taxon>Hexacorallia</taxon>
        <taxon>Scleractinia</taxon>
        <taxon>Fungiina</taxon>
        <taxon>Poritidae</taxon>
        <taxon>Porites</taxon>
    </lineage>
</organism>
<dbReference type="InterPro" id="IPR003609">
    <property type="entry name" value="Pan_app"/>
</dbReference>
<accession>A0ABN8SHJ2</accession>
<dbReference type="Pfam" id="PF00024">
    <property type="entry name" value="PAN_1"/>
    <property type="match status" value="1"/>
</dbReference>
<evidence type="ECO:0000313" key="2">
    <source>
        <dbReference type="EMBL" id="CAH3190372.1"/>
    </source>
</evidence>
<keyword evidence="3" id="KW-1185">Reference proteome</keyword>
<name>A0ABN8SHJ2_9CNID</name>
<dbReference type="EMBL" id="CALNXI010002736">
    <property type="protein sequence ID" value="CAH3190372.1"/>
    <property type="molecule type" value="Genomic_DNA"/>
</dbReference>
<protein>
    <recommendedName>
        <fullName evidence="1">Apple domain-containing protein</fullName>
    </recommendedName>
</protein>
<evidence type="ECO:0000313" key="3">
    <source>
        <dbReference type="Proteomes" id="UP001159427"/>
    </source>
</evidence>